<proteinExistence type="predicted"/>
<gene>
    <name evidence="1" type="ORF">UR23_C0010G0011</name>
</gene>
<dbReference type="EMBL" id="LBOK01000010">
    <property type="protein sequence ID" value="KKP36942.1"/>
    <property type="molecule type" value="Genomic_DNA"/>
</dbReference>
<dbReference type="AlphaFoldDB" id="A0A0G0C112"/>
<accession>A0A0G0C112</accession>
<comment type="caution">
    <text evidence="1">The sequence shown here is derived from an EMBL/GenBank/DDBJ whole genome shotgun (WGS) entry which is preliminary data.</text>
</comment>
<name>A0A0G0C112_9BACT</name>
<organism evidence="1 2">
    <name type="scientific">Candidatus Roizmanbacteria bacterium GW2011_GWA2_32_13</name>
    <dbReference type="NCBI Taxonomy" id="1618475"/>
    <lineage>
        <taxon>Bacteria</taxon>
        <taxon>Candidatus Roizmaniibacteriota</taxon>
    </lineage>
</organism>
<protein>
    <submittedName>
        <fullName evidence="1">Uncharacterized protein</fullName>
    </submittedName>
</protein>
<evidence type="ECO:0000313" key="1">
    <source>
        <dbReference type="EMBL" id="KKP36942.1"/>
    </source>
</evidence>
<evidence type="ECO:0000313" key="2">
    <source>
        <dbReference type="Proteomes" id="UP000034349"/>
    </source>
</evidence>
<sequence>MEFNFHKWFRLKEKTVAGIEDAKNDPQFEAVAENRKYHKNVAAYEQYERGTRKPLIEIKKNKK</sequence>
<reference evidence="1 2" key="1">
    <citation type="journal article" date="2015" name="Nature">
        <title>rRNA introns, odd ribosomes, and small enigmatic genomes across a large radiation of phyla.</title>
        <authorList>
            <person name="Brown C.T."/>
            <person name="Hug L.A."/>
            <person name="Thomas B.C."/>
            <person name="Sharon I."/>
            <person name="Castelle C.J."/>
            <person name="Singh A."/>
            <person name="Wilkins M.J."/>
            <person name="Williams K.H."/>
            <person name="Banfield J.F."/>
        </authorList>
    </citation>
    <scope>NUCLEOTIDE SEQUENCE [LARGE SCALE GENOMIC DNA]</scope>
</reference>
<dbReference type="Proteomes" id="UP000034349">
    <property type="component" value="Unassembled WGS sequence"/>
</dbReference>